<evidence type="ECO:0000313" key="4">
    <source>
        <dbReference type="Proteomes" id="UP000593567"/>
    </source>
</evidence>
<organism evidence="3 4">
    <name type="scientific">Bugula neritina</name>
    <name type="common">Brown bryozoan</name>
    <name type="synonym">Sertularia neritina</name>
    <dbReference type="NCBI Taxonomy" id="10212"/>
    <lineage>
        <taxon>Eukaryota</taxon>
        <taxon>Metazoa</taxon>
        <taxon>Spiralia</taxon>
        <taxon>Lophotrochozoa</taxon>
        <taxon>Bryozoa</taxon>
        <taxon>Gymnolaemata</taxon>
        <taxon>Cheilostomatida</taxon>
        <taxon>Flustrina</taxon>
        <taxon>Buguloidea</taxon>
        <taxon>Bugulidae</taxon>
        <taxon>Bugula</taxon>
    </lineage>
</organism>
<evidence type="ECO:0000313" key="3">
    <source>
        <dbReference type="EMBL" id="KAF6027996.1"/>
    </source>
</evidence>
<protein>
    <recommendedName>
        <fullName evidence="2">C-type lectin domain-containing protein</fullName>
    </recommendedName>
</protein>
<accession>A0A7J7JRD0</accession>
<dbReference type="Pfam" id="PF00059">
    <property type="entry name" value="Lectin_C"/>
    <property type="match status" value="1"/>
</dbReference>
<reference evidence="3" key="1">
    <citation type="submission" date="2020-06" db="EMBL/GenBank/DDBJ databases">
        <title>Draft genome of Bugula neritina, a colonial animal packing powerful symbionts and potential medicines.</title>
        <authorList>
            <person name="Rayko M."/>
        </authorList>
    </citation>
    <scope>NUCLEOTIDE SEQUENCE [LARGE SCALE GENOMIC DNA]</scope>
    <source>
        <strain evidence="3">Kwan_BN1</strain>
    </source>
</reference>
<feature type="chain" id="PRO_5029481314" description="C-type lectin domain-containing protein" evidence="1">
    <location>
        <begin position="23"/>
        <end position="145"/>
    </location>
</feature>
<dbReference type="OrthoDB" id="10047605at2759"/>
<dbReference type="EMBL" id="VXIV02002000">
    <property type="protein sequence ID" value="KAF6027996.1"/>
    <property type="molecule type" value="Genomic_DNA"/>
</dbReference>
<dbReference type="InterPro" id="IPR001304">
    <property type="entry name" value="C-type_lectin-like"/>
</dbReference>
<dbReference type="InterPro" id="IPR016187">
    <property type="entry name" value="CTDL_fold"/>
</dbReference>
<proteinExistence type="predicted"/>
<dbReference type="Proteomes" id="UP000593567">
    <property type="component" value="Unassembled WGS sequence"/>
</dbReference>
<evidence type="ECO:0000259" key="2">
    <source>
        <dbReference type="PROSITE" id="PS50041"/>
    </source>
</evidence>
<dbReference type="Gene3D" id="3.10.100.10">
    <property type="entry name" value="Mannose-Binding Protein A, subunit A"/>
    <property type="match status" value="1"/>
</dbReference>
<dbReference type="InterPro" id="IPR016186">
    <property type="entry name" value="C-type_lectin-like/link_sf"/>
</dbReference>
<dbReference type="PROSITE" id="PS51257">
    <property type="entry name" value="PROKAR_LIPOPROTEIN"/>
    <property type="match status" value="1"/>
</dbReference>
<comment type="caution">
    <text evidence="3">The sequence shown here is derived from an EMBL/GenBank/DDBJ whole genome shotgun (WGS) entry which is preliminary data.</text>
</comment>
<feature type="domain" description="C-type lectin" evidence="2">
    <location>
        <begin position="35"/>
        <end position="94"/>
    </location>
</feature>
<dbReference type="SUPFAM" id="SSF56436">
    <property type="entry name" value="C-type lectin-like"/>
    <property type="match status" value="1"/>
</dbReference>
<name>A0A7J7JRD0_BUGNE</name>
<gene>
    <name evidence="3" type="ORF">EB796_013692</name>
</gene>
<evidence type="ECO:0000256" key="1">
    <source>
        <dbReference type="SAM" id="SignalP"/>
    </source>
</evidence>
<keyword evidence="4" id="KW-1185">Reference proteome</keyword>
<dbReference type="PROSITE" id="PS50041">
    <property type="entry name" value="C_TYPE_LECTIN_2"/>
    <property type="match status" value="1"/>
</dbReference>
<keyword evidence="1" id="KW-0732">Signal</keyword>
<sequence length="145" mass="16542">MNRKTVALICVVLAAYLAGASSTACDDWIPYIDDYLWIGGREFYGRWQWEGNIRKDIVVADWHKYQPDNYGDSQDCLGLFHRLHKLQWDDGTCSSANNVYLFSHSINIIFIKLCDIFKSLLSDGLQGFLAESVHVEIISSLYGLL</sequence>
<dbReference type="AlphaFoldDB" id="A0A7J7JRD0"/>
<feature type="signal peptide" evidence="1">
    <location>
        <begin position="1"/>
        <end position="22"/>
    </location>
</feature>